<evidence type="ECO:0000313" key="3">
    <source>
        <dbReference type="Proteomes" id="UP001274896"/>
    </source>
</evidence>
<keyword evidence="3" id="KW-1185">Reference proteome</keyword>
<comment type="caution">
    <text evidence="2">The sequence shown here is derived from an EMBL/GenBank/DDBJ whole genome shotgun (WGS) entry which is preliminary data.</text>
</comment>
<dbReference type="PANTHER" id="PTHR47510:SF3">
    <property type="entry name" value="ENDO_EXONUCLEASE_PHOSPHATASE DOMAIN-CONTAINING PROTEIN"/>
    <property type="match status" value="1"/>
</dbReference>
<dbReference type="Pfam" id="PF09004">
    <property type="entry name" value="ALKBH8_N"/>
    <property type="match status" value="1"/>
</dbReference>
<sequence length="458" mass="52215">MLHCRDDIGRVMSGAWFPPEMTLDIQAKEFNLCFIRSENFVSPGLRVLQTPQSGRSLPIASRDEASSNRPSQSKRNLVTLSQLIAALEFNRNQHKCNFPECTDINFYTSSVLDHINTCIDNVTTVKHVKHFPNQKPWMNSEVRLLLKAKDAAFKSDDAEDYSRARANLKRGIRKAKHALKLRIKEHFHSNSDPRRMWKGIQTITEHKPSIQSLTTSNAFLPDKLNHLFARFDKGVIHHTRNADSSTVVLPISLSTTEVFPHPVRLGNHISSILILNTGVPQGCVLSPLLYSMFTHDCVLQHNSNIFINYADDTTVVSRISNSVESANREEIQSLSAWCSINNLNLNATKTKELIVDFQKSNSSRHYPIYINGSEEHVSNFKFLGIHISVDLFWHLNTSTLVRKSQQCLYFLRRLKKVHLSPKILSNFYRCIIERILTSSITVWYGSSTVCERNHCKGS</sequence>
<evidence type="ECO:0000313" key="2">
    <source>
        <dbReference type="EMBL" id="KAK3551921.1"/>
    </source>
</evidence>
<protein>
    <recommendedName>
        <fullName evidence="1">Reverse transcriptase domain-containing protein</fullName>
    </recommendedName>
</protein>
<dbReference type="PROSITE" id="PS50878">
    <property type="entry name" value="RT_POL"/>
    <property type="match status" value="1"/>
</dbReference>
<organism evidence="2 3">
    <name type="scientific">Hemibagrus guttatus</name>
    <dbReference type="NCBI Taxonomy" id="175788"/>
    <lineage>
        <taxon>Eukaryota</taxon>
        <taxon>Metazoa</taxon>
        <taxon>Chordata</taxon>
        <taxon>Craniata</taxon>
        <taxon>Vertebrata</taxon>
        <taxon>Euteleostomi</taxon>
        <taxon>Actinopterygii</taxon>
        <taxon>Neopterygii</taxon>
        <taxon>Teleostei</taxon>
        <taxon>Ostariophysi</taxon>
        <taxon>Siluriformes</taxon>
        <taxon>Bagridae</taxon>
        <taxon>Hemibagrus</taxon>
    </lineage>
</organism>
<dbReference type="InterPro" id="IPR015095">
    <property type="entry name" value="AlkB_hom8_N"/>
</dbReference>
<dbReference type="InterPro" id="IPR000477">
    <property type="entry name" value="RT_dom"/>
</dbReference>
<evidence type="ECO:0000259" key="1">
    <source>
        <dbReference type="PROSITE" id="PS50878"/>
    </source>
</evidence>
<dbReference type="Pfam" id="PF00078">
    <property type="entry name" value="RVT_1"/>
    <property type="match status" value="1"/>
</dbReference>
<dbReference type="GO" id="GO:0008168">
    <property type="term" value="F:methyltransferase activity"/>
    <property type="evidence" value="ECO:0007669"/>
    <property type="project" value="InterPro"/>
</dbReference>
<accession>A0AAE0RER5</accession>
<dbReference type="GO" id="GO:0016706">
    <property type="term" value="F:2-oxoglutarate-dependent dioxygenase activity"/>
    <property type="evidence" value="ECO:0007669"/>
    <property type="project" value="InterPro"/>
</dbReference>
<dbReference type="InterPro" id="IPR043502">
    <property type="entry name" value="DNA/RNA_pol_sf"/>
</dbReference>
<reference evidence="2" key="1">
    <citation type="submission" date="2023-06" db="EMBL/GenBank/DDBJ databases">
        <title>Male Hemibagrus guttatus genome.</title>
        <authorList>
            <person name="Bian C."/>
        </authorList>
    </citation>
    <scope>NUCLEOTIDE SEQUENCE</scope>
    <source>
        <strain evidence="2">Male_cb2023</strain>
        <tissue evidence="2">Muscle</tissue>
    </source>
</reference>
<dbReference type="Proteomes" id="UP001274896">
    <property type="component" value="Unassembled WGS sequence"/>
</dbReference>
<dbReference type="PANTHER" id="PTHR47510">
    <property type="entry name" value="REVERSE TRANSCRIPTASE DOMAIN-CONTAINING PROTEIN"/>
    <property type="match status" value="1"/>
</dbReference>
<name>A0AAE0RER5_9TELE</name>
<gene>
    <name evidence="2" type="ORF">QTP70_031535</name>
</gene>
<dbReference type="SUPFAM" id="SSF56672">
    <property type="entry name" value="DNA/RNA polymerases"/>
    <property type="match status" value="1"/>
</dbReference>
<dbReference type="AlphaFoldDB" id="A0AAE0RER5"/>
<feature type="domain" description="Reverse transcriptase" evidence="1">
    <location>
        <begin position="126"/>
        <end position="387"/>
    </location>
</feature>
<proteinExistence type="predicted"/>
<dbReference type="EMBL" id="JAUCMX010000003">
    <property type="protein sequence ID" value="KAK3551921.1"/>
    <property type="molecule type" value="Genomic_DNA"/>
</dbReference>